<dbReference type="AlphaFoldDB" id="D6WKH1"/>
<proteinExistence type="predicted"/>
<feature type="domain" description="CRAL-TRIO" evidence="1">
    <location>
        <begin position="36"/>
        <end position="186"/>
    </location>
</feature>
<protein>
    <submittedName>
        <fullName evidence="2">Alpha-tocopherol transfer protein-like Protein</fullName>
    </submittedName>
</protein>
<dbReference type="PANTHER" id="PTHR10174:SF216">
    <property type="entry name" value="CRAL-TRIO DOMAIN-CONTAINING PROTEIN-RELATED"/>
    <property type="match status" value="1"/>
</dbReference>
<dbReference type="GO" id="GO:1902936">
    <property type="term" value="F:phosphatidylinositol bisphosphate binding"/>
    <property type="evidence" value="ECO:0000318"/>
    <property type="project" value="GO_Central"/>
</dbReference>
<dbReference type="Pfam" id="PF00650">
    <property type="entry name" value="CRAL_TRIO"/>
    <property type="match status" value="1"/>
</dbReference>
<dbReference type="eggNOG" id="KOG1471">
    <property type="taxonomic scope" value="Eukaryota"/>
</dbReference>
<dbReference type="Gene3D" id="1.20.5.1200">
    <property type="entry name" value="Alpha-tocopherol transfer"/>
    <property type="match status" value="1"/>
</dbReference>
<evidence type="ECO:0000259" key="1">
    <source>
        <dbReference type="PROSITE" id="PS50191"/>
    </source>
</evidence>
<dbReference type="PRINTS" id="PR00180">
    <property type="entry name" value="CRETINALDHBP"/>
</dbReference>
<reference evidence="2 3" key="1">
    <citation type="journal article" date="2008" name="Nature">
        <title>The genome of the model beetle and pest Tribolium castaneum.</title>
        <authorList>
            <consortium name="Tribolium Genome Sequencing Consortium"/>
            <person name="Richards S."/>
            <person name="Gibbs R.A."/>
            <person name="Weinstock G.M."/>
            <person name="Brown S.J."/>
            <person name="Denell R."/>
            <person name="Beeman R.W."/>
            <person name="Gibbs R."/>
            <person name="Beeman R.W."/>
            <person name="Brown S.J."/>
            <person name="Bucher G."/>
            <person name="Friedrich M."/>
            <person name="Grimmelikhuijzen C.J."/>
            <person name="Klingler M."/>
            <person name="Lorenzen M."/>
            <person name="Richards S."/>
            <person name="Roth S."/>
            <person name="Schroder R."/>
            <person name="Tautz D."/>
            <person name="Zdobnov E.M."/>
            <person name="Muzny D."/>
            <person name="Gibbs R.A."/>
            <person name="Weinstock G.M."/>
            <person name="Attaway T."/>
            <person name="Bell S."/>
            <person name="Buhay C.J."/>
            <person name="Chandrabose M.N."/>
            <person name="Chavez D."/>
            <person name="Clerk-Blankenburg K.P."/>
            <person name="Cree A."/>
            <person name="Dao M."/>
            <person name="Davis C."/>
            <person name="Chacko J."/>
            <person name="Dinh H."/>
            <person name="Dugan-Rocha S."/>
            <person name="Fowler G."/>
            <person name="Garner T.T."/>
            <person name="Garnes J."/>
            <person name="Gnirke A."/>
            <person name="Hawes A."/>
            <person name="Hernandez J."/>
            <person name="Hines S."/>
            <person name="Holder M."/>
            <person name="Hume J."/>
            <person name="Jhangiani S.N."/>
            <person name="Joshi V."/>
            <person name="Khan Z.M."/>
            <person name="Jackson L."/>
            <person name="Kovar C."/>
            <person name="Kowis A."/>
            <person name="Lee S."/>
            <person name="Lewis L.R."/>
            <person name="Margolis J."/>
            <person name="Morgan M."/>
            <person name="Nazareth L.V."/>
            <person name="Nguyen N."/>
            <person name="Okwuonu G."/>
            <person name="Parker D."/>
            <person name="Richards S."/>
            <person name="Ruiz S.J."/>
            <person name="Santibanez J."/>
            <person name="Savard J."/>
            <person name="Scherer S.E."/>
            <person name="Schneider B."/>
            <person name="Sodergren E."/>
            <person name="Tautz D."/>
            <person name="Vattahil S."/>
            <person name="Villasana D."/>
            <person name="White C.S."/>
            <person name="Wright R."/>
            <person name="Park Y."/>
            <person name="Beeman R.W."/>
            <person name="Lord J."/>
            <person name="Oppert B."/>
            <person name="Lorenzen M."/>
            <person name="Brown S."/>
            <person name="Wang L."/>
            <person name="Savard J."/>
            <person name="Tautz D."/>
            <person name="Richards S."/>
            <person name="Weinstock G."/>
            <person name="Gibbs R.A."/>
            <person name="Liu Y."/>
            <person name="Worley K."/>
            <person name="Weinstock G."/>
            <person name="Elsik C.G."/>
            <person name="Reese J.T."/>
            <person name="Elhaik E."/>
            <person name="Landan G."/>
            <person name="Graur D."/>
            <person name="Arensburger P."/>
            <person name="Atkinson P."/>
            <person name="Beeman R.W."/>
            <person name="Beidler J."/>
            <person name="Brown S.J."/>
            <person name="Demuth J.P."/>
            <person name="Drury D.W."/>
            <person name="Du Y.Z."/>
            <person name="Fujiwara H."/>
            <person name="Lorenzen M."/>
            <person name="Maselli V."/>
            <person name="Osanai M."/>
            <person name="Park Y."/>
            <person name="Robertson H.M."/>
            <person name="Tu Z."/>
            <person name="Wang J.J."/>
            <person name="Wang S."/>
            <person name="Richards S."/>
            <person name="Song H."/>
            <person name="Zhang L."/>
            <person name="Sodergren E."/>
            <person name="Werner D."/>
            <person name="Stanke M."/>
            <person name="Morgenstern B."/>
            <person name="Solovyev V."/>
            <person name="Kosarev P."/>
            <person name="Brown G."/>
            <person name="Chen H.C."/>
            <person name="Ermolaeva O."/>
            <person name="Hlavina W."/>
            <person name="Kapustin Y."/>
            <person name="Kiryutin B."/>
            <person name="Kitts P."/>
            <person name="Maglott D."/>
            <person name="Pruitt K."/>
            <person name="Sapojnikov V."/>
            <person name="Souvorov A."/>
            <person name="Mackey A.J."/>
            <person name="Waterhouse R.M."/>
            <person name="Wyder S."/>
            <person name="Zdobnov E.M."/>
            <person name="Zdobnov E.M."/>
            <person name="Wyder S."/>
            <person name="Kriventseva E.V."/>
            <person name="Kadowaki T."/>
            <person name="Bork P."/>
            <person name="Aranda M."/>
            <person name="Bao R."/>
            <person name="Beermann A."/>
            <person name="Berns N."/>
            <person name="Bolognesi R."/>
            <person name="Bonneton F."/>
            <person name="Bopp D."/>
            <person name="Brown S.J."/>
            <person name="Bucher G."/>
            <person name="Butts T."/>
            <person name="Chaumot A."/>
            <person name="Denell R.E."/>
            <person name="Ferrier D.E."/>
            <person name="Friedrich M."/>
            <person name="Gordon C.M."/>
            <person name="Jindra M."/>
            <person name="Klingler M."/>
            <person name="Lan Q."/>
            <person name="Lattorff H.M."/>
            <person name="Laudet V."/>
            <person name="von Levetsow C."/>
            <person name="Liu Z."/>
            <person name="Lutz R."/>
            <person name="Lynch J.A."/>
            <person name="da Fonseca R.N."/>
            <person name="Posnien N."/>
            <person name="Reuter R."/>
            <person name="Roth S."/>
            <person name="Savard J."/>
            <person name="Schinko J.B."/>
            <person name="Schmitt C."/>
            <person name="Schoppmeier M."/>
            <person name="Schroder R."/>
            <person name="Shippy T.D."/>
            <person name="Simonnet F."/>
            <person name="Marques-Souza H."/>
            <person name="Tautz D."/>
            <person name="Tomoyasu Y."/>
            <person name="Trauner J."/>
            <person name="Van der Zee M."/>
            <person name="Vervoort M."/>
            <person name="Wittkopp N."/>
            <person name="Wimmer E.A."/>
            <person name="Yang X."/>
            <person name="Jones A.K."/>
            <person name="Sattelle D.B."/>
            <person name="Ebert P.R."/>
            <person name="Nelson D."/>
            <person name="Scott J.G."/>
            <person name="Beeman R.W."/>
            <person name="Muthukrishnan S."/>
            <person name="Kramer K.J."/>
            <person name="Arakane Y."/>
            <person name="Beeman R.W."/>
            <person name="Zhu Q."/>
            <person name="Hogenkamp D."/>
            <person name="Dixit R."/>
            <person name="Oppert B."/>
            <person name="Jiang H."/>
            <person name="Zou Z."/>
            <person name="Marshall J."/>
            <person name="Elpidina E."/>
            <person name="Vinokurov K."/>
            <person name="Oppert C."/>
            <person name="Zou Z."/>
            <person name="Evans J."/>
            <person name="Lu Z."/>
            <person name="Zhao P."/>
            <person name="Sumathipala N."/>
            <person name="Altincicek B."/>
            <person name="Vilcinskas A."/>
            <person name="Williams M."/>
            <person name="Hultmark D."/>
            <person name="Hetru C."/>
            <person name="Jiang H."/>
            <person name="Grimmelikhuijzen C.J."/>
            <person name="Hauser F."/>
            <person name="Cazzamali G."/>
            <person name="Williamson M."/>
            <person name="Park Y."/>
            <person name="Li B."/>
            <person name="Tanaka Y."/>
            <person name="Predel R."/>
            <person name="Neupert S."/>
            <person name="Schachtner J."/>
            <person name="Verleyen P."/>
            <person name="Raible F."/>
            <person name="Bork P."/>
            <person name="Friedrich M."/>
            <person name="Walden K.K."/>
            <person name="Robertson H.M."/>
            <person name="Angeli S."/>
            <person name="Foret S."/>
            <person name="Bucher G."/>
            <person name="Schuetz S."/>
            <person name="Maleszka R."/>
            <person name="Wimmer E.A."/>
            <person name="Beeman R.W."/>
            <person name="Lorenzen M."/>
            <person name="Tomoyasu Y."/>
            <person name="Miller S.C."/>
            <person name="Grossmann D."/>
            <person name="Bucher G."/>
        </authorList>
    </citation>
    <scope>NUCLEOTIDE SEQUENCE [LARGE SCALE GENOMIC DNA]</scope>
    <source>
        <strain evidence="2 3">Georgia GA2</strain>
    </source>
</reference>
<dbReference type="InterPro" id="IPR036865">
    <property type="entry name" value="CRAL-TRIO_dom_sf"/>
</dbReference>
<evidence type="ECO:0000313" key="3">
    <source>
        <dbReference type="Proteomes" id="UP000007266"/>
    </source>
</evidence>
<dbReference type="PROSITE" id="PS50191">
    <property type="entry name" value="CRAL_TRIO"/>
    <property type="match status" value="1"/>
</dbReference>
<keyword evidence="3" id="KW-1185">Reference proteome</keyword>
<name>D6WKH1_TRICA</name>
<dbReference type="SUPFAM" id="SSF52087">
    <property type="entry name" value="CRAL/TRIO domain"/>
    <property type="match status" value="1"/>
</dbReference>
<dbReference type="InParanoid" id="D6WKH1"/>
<gene>
    <name evidence="2" type="primary">AUGUSTUS-3.0.2_14144</name>
    <name evidence="2" type="ORF">TcasGA2_TC014144</name>
</gene>
<dbReference type="Proteomes" id="UP000007266">
    <property type="component" value="Linkage group 5"/>
</dbReference>
<accession>D6WKH1</accession>
<dbReference type="Gene3D" id="3.40.525.10">
    <property type="entry name" value="CRAL-TRIO lipid binding domain"/>
    <property type="match status" value="1"/>
</dbReference>
<dbReference type="HOGENOM" id="CLU_046597_5_0_1"/>
<reference evidence="2 3" key="2">
    <citation type="journal article" date="2010" name="Nucleic Acids Res.">
        <title>BeetleBase in 2010: revisions to provide comprehensive genomic information for Tribolium castaneum.</title>
        <authorList>
            <person name="Kim H.S."/>
            <person name="Murphy T."/>
            <person name="Xia J."/>
            <person name="Caragea D."/>
            <person name="Park Y."/>
            <person name="Beeman R.W."/>
            <person name="Lorenzen M.D."/>
            <person name="Butcher S."/>
            <person name="Manak J.R."/>
            <person name="Brown S.J."/>
        </authorList>
    </citation>
    <scope>GENOME REANNOTATION</scope>
    <source>
        <strain evidence="2 3">Georgia GA2</strain>
    </source>
</reference>
<evidence type="ECO:0000313" key="2">
    <source>
        <dbReference type="EMBL" id="EFA03995.2"/>
    </source>
</evidence>
<dbReference type="EMBL" id="KQ971342">
    <property type="protein sequence ID" value="EFA03995.2"/>
    <property type="molecule type" value="Genomic_DNA"/>
</dbReference>
<dbReference type="SMART" id="SM00516">
    <property type="entry name" value="SEC14"/>
    <property type="match status" value="1"/>
</dbReference>
<dbReference type="PANTHER" id="PTHR10174">
    <property type="entry name" value="ALPHA-TOCOPHEROL TRANSFER PROTEIN-RELATED"/>
    <property type="match status" value="1"/>
</dbReference>
<sequence>MHYTLKTITPEIYENRDPMRPEIQKVLSVGPMLPLPKLSHPAGPRISLARNSLVREHDLDQAAVFKVSAMIQDILLLEDDNLAVAGTTLLHDMSNLSMTHVLSSVSPALVKKIMTCVQYGYPNRIKSAVFFNVTPVFDAVHKIFKPFLTDKVRDRIRICKNIDNLYEVVPKEVLPEEFGGDGGKMEDIVQHWKAKVESYRDWFLEDAKYGTNEKKRAGKPKTSESIYGLDGSFRQLSVD</sequence>
<dbReference type="InterPro" id="IPR001251">
    <property type="entry name" value="CRAL-TRIO_dom"/>
</dbReference>
<dbReference type="CDD" id="cd00170">
    <property type="entry name" value="SEC14"/>
    <property type="match status" value="1"/>
</dbReference>
<dbReference type="OMA" id="IRMATYD"/>
<organism evidence="2 3">
    <name type="scientific">Tribolium castaneum</name>
    <name type="common">Red flour beetle</name>
    <dbReference type="NCBI Taxonomy" id="7070"/>
    <lineage>
        <taxon>Eukaryota</taxon>
        <taxon>Metazoa</taxon>
        <taxon>Ecdysozoa</taxon>
        <taxon>Arthropoda</taxon>
        <taxon>Hexapoda</taxon>
        <taxon>Insecta</taxon>
        <taxon>Pterygota</taxon>
        <taxon>Neoptera</taxon>
        <taxon>Endopterygota</taxon>
        <taxon>Coleoptera</taxon>
        <taxon>Polyphaga</taxon>
        <taxon>Cucujiformia</taxon>
        <taxon>Tenebrionidae</taxon>
        <taxon>Tenebrionidae incertae sedis</taxon>
        <taxon>Tribolium</taxon>
    </lineage>
</organism>